<evidence type="ECO:0000256" key="2">
    <source>
        <dbReference type="ARBA" id="ARBA00004316"/>
    </source>
</evidence>
<dbReference type="InterPro" id="IPR042222">
    <property type="entry name" value="Dynein_2_N"/>
</dbReference>
<comment type="subcellular location">
    <subcellularLocation>
        <location evidence="2">Cell projection</location>
    </subcellularLocation>
    <subcellularLocation>
        <location evidence="1">Cytoplasm</location>
        <location evidence="1">Cytoskeleton</location>
    </subcellularLocation>
</comment>
<evidence type="ECO:0000259" key="10">
    <source>
        <dbReference type="Pfam" id="PF08393"/>
    </source>
</evidence>
<keyword evidence="9" id="KW-0966">Cell projection</keyword>
<gene>
    <name evidence="11" type="ORF">MHI_LOCUS197992</name>
</gene>
<dbReference type="InterPro" id="IPR026983">
    <property type="entry name" value="DHC"/>
</dbReference>
<dbReference type="Gene3D" id="1.20.140.100">
    <property type="entry name" value="Dynein heavy chain, N-terminal domain 2"/>
    <property type="match status" value="1"/>
</dbReference>
<dbReference type="FunFam" id="3.20.180.20:FF:000003">
    <property type="entry name" value="Dynein heavy chain 12, axonemal"/>
    <property type="match status" value="1"/>
</dbReference>
<dbReference type="GO" id="GO:0042995">
    <property type="term" value="C:cell projection"/>
    <property type="evidence" value="ECO:0007669"/>
    <property type="project" value="UniProtKB-SubCell"/>
</dbReference>
<keyword evidence="8" id="KW-0206">Cytoskeleton</keyword>
<evidence type="ECO:0000256" key="4">
    <source>
        <dbReference type="ARBA" id="ARBA00022490"/>
    </source>
</evidence>
<keyword evidence="4" id="KW-0963">Cytoplasm</keyword>
<evidence type="ECO:0000256" key="1">
    <source>
        <dbReference type="ARBA" id="ARBA00004245"/>
    </source>
</evidence>
<name>A0A6V7H0D0_9HYME</name>
<dbReference type="OrthoDB" id="424310at2759"/>
<evidence type="ECO:0000256" key="6">
    <source>
        <dbReference type="ARBA" id="ARBA00023017"/>
    </source>
</evidence>
<dbReference type="PANTHER" id="PTHR45703:SF1">
    <property type="entry name" value="DYNEINS HEAVY CHAIN"/>
    <property type="match status" value="1"/>
</dbReference>
<comment type="similarity">
    <text evidence="3">Belongs to the dynein heavy chain family.</text>
</comment>
<organism evidence="11 12">
    <name type="scientific">Heterotrigona itama</name>
    <dbReference type="NCBI Taxonomy" id="395501"/>
    <lineage>
        <taxon>Eukaryota</taxon>
        <taxon>Metazoa</taxon>
        <taxon>Ecdysozoa</taxon>
        <taxon>Arthropoda</taxon>
        <taxon>Hexapoda</taxon>
        <taxon>Insecta</taxon>
        <taxon>Pterygota</taxon>
        <taxon>Neoptera</taxon>
        <taxon>Endopterygota</taxon>
        <taxon>Hymenoptera</taxon>
        <taxon>Apocrita</taxon>
        <taxon>Aculeata</taxon>
        <taxon>Apoidea</taxon>
        <taxon>Anthophila</taxon>
        <taxon>Apidae</taxon>
        <taxon>Heterotrigona</taxon>
    </lineage>
</organism>
<evidence type="ECO:0000313" key="12">
    <source>
        <dbReference type="Proteomes" id="UP000752696"/>
    </source>
</evidence>
<proteinExistence type="inferred from homology"/>
<accession>A0A6V7H0D0</accession>
<dbReference type="Gene3D" id="3.20.180.20">
    <property type="entry name" value="Dynein heavy chain, N-terminal domain 2"/>
    <property type="match status" value="1"/>
</dbReference>
<dbReference type="FunFam" id="1.20.140.100:FF:000001">
    <property type="entry name" value="dynein heavy chain 17, axonemal"/>
    <property type="match status" value="1"/>
</dbReference>
<dbReference type="EMBL" id="CAJDYZ010003851">
    <property type="protein sequence ID" value="CAD1470597.1"/>
    <property type="molecule type" value="Genomic_DNA"/>
</dbReference>
<evidence type="ECO:0000313" key="11">
    <source>
        <dbReference type="EMBL" id="CAD1470597.1"/>
    </source>
</evidence>
<dbReference type="Pfam" id="PF08393">
    <property type="entry name" value="DHC_N2"/>
    <property type="match status" value="1"/>
</dbReference>
<dbReference type="InterPro" id="IPR042228">
    <property type="entry name" value="Dynein_linker_3"/>
</dbReference>
<keyword evidence="12" id="KW-1185">Reference proteome</keyword>
<dbReference type="GO" id="GO:0051959">
    <property type="term" value="F:dynein light intermediate chain binding"/>
    <property type="evidence" value="ECO:0007669"/>
    <property type="project" value="InterPro"/>
</dbReference>
<dbReference type="GO" id="GO:0007018">
    <property type="term" value="P:microtubule-based movement"/>
    <property type="evidence" value="ECO:0007669"/>
    <property type="project" value="InterPro"/>
</dbReference>
<dbReference type="AlphaFoldDB" id="A0A6V7H0D0"/>
<comment type="caution">
    <text evidence="11">The sequence shown here is derived from an EMBL/GenBank/DDBJ whole genome shotgun (WGS) entry which is preliminary data.</text>
</comment>
<evidence type="ECO:0000256" key="8">
    <source>
        <dbReference type="ARBA" id="ARBA00023212"/>
    </source>
</evidence>
<keyword evidence="5" id="KW-0547">Nucleotide-binding</keyword>
<feature type="domain" description="Dynein heavy chain linker" evidence="10">
    <location>
        <begin position="9"/>
        <end position="329"/>
    </location>
</feature>
<evidence type="ECO:0000256" key="5">
    <source>
        <dbReference type="ARBA" id="ARBA00022741"/>
    </source>
</evidence>
<sequence length="335" mass="39084">MFPYLLLSTQQYIPLLAVFRNFAIRQIHWDEMSAIAGFDLTPDAGTTFRKIIDMDLMADLEKYETISICATKQLMLEELLAKMTSEWDDVLFTIMLYKDSGVNILTQLDDIHALLEEHIVKVQAMRGSAFVKLIEEEVKNFYVLLHRIQSTIDEWAKVQIQWMYLLPIFSSKDIVAQLPDEEVLFVQVDRIFRSAMSGLSRDPRVRETAGSASITSIVGLLEIMQEANELMEKVNDGVLNYLELKRLFFPRFFFLSNDDMLEILSETKEPLRVQPHLRKCFEGINRLRFNEVMDICSMFSEDYEEVRMQEEISTAAARGCVERWLFQVRNLFIEI</sequence>
<dbReference type="PANTHER" id="PTHR45703">
    <property type="entry name" value="DYNEIN HEAVY CHAIN"/>
    <property type="match status" value="1"/>
</dbReference>
<dbReference type="GO" id="GO:0030286">
    <property type="term" value="C:dynein complex"/>
    <property type="evidence" value="ECO:0007669"/>
    <property type="project" value="UniProtKB-KW"/>
</dbReference>
<dbReference type="GO" id="GO:0045505">
    <property type="term" value="F:dynein intermediate chain binding"/>
    <property type="evidence" value="ECO:0007669"/>
    <property type="project" value="InterPro"/>
</dbReference>
<keyword evidence="6" id="KW-0243">Dynein</keyword>
<dbReference type="GO" id="GO:0000166">
    <property type="term" value="F:nucleotide binding"/>
    <property type="evidence" value="ECO:0007669"/>
    <property type="project" value="UniProtKB-KW"/>
</dbReference>
<dbReference type="Proteomes" id="UP000752696">
    <property type="component" value="Unassembled WGS sequence"/>
</dbReference>
<keyword evidence="7" id="KW-0175">Coiled coil</keyword>
<dbReference type="InterPro" id="IPR013602">
    <property type="entry name" value="Dynein_heavy_linker"/>
</dbReference>
<dbReference type="Gene3D" id="1.10.287.2620">
    <property type="match status" value="1"/>
</dbReference>
<evidence type="ECO:0000256" key="9">
    <source>
        <dbReference type="ARBA" id="ARBA00023273"/>
    </source>
</evidence>
<reference evidence="11" key="1">
    <citation type="submission" date="2020-07" db="EMBL/GenBank/DDBJ databases">
        <authorList>
            <person name="Nazaruddin N."/>
        </authorList>
    </citation>
    <scope>NUCLEOTIDE SEQUENCE</scope>
</reference>
<evidence type="ECO:0000256" key="7">
    <source>
        <dbReference type="ARBA" id="ARBA00023054"/>
    </source>
</evidence>
<protein>
    <recommendedName>
        <fullName evidence="10">Dynein heavy chain linker domain-containing protein</fullName>
    </recommendedName>
</protein>
<evidence type="ECO:0000256" key="3">
    <source>
        <dbReference type="ARBA" id="ARBA00008887"/>
    </source>
</evidence>